<keyword evidence="5" id="KW-0249">Electron transport</keyword>
<dbReference type="InterPro" id="IPR050954">
    <property type="entry name" value="ET_IronSulfur_Cluster-Binding"/>
</dbReference>
<dbReference type="PRINTS" id="PR00354">
    <property type="entry name" value="7FE8SFRDOXIN"/>
</dbReference>
<accession>A0A7C9N8A5</accession>
<dbReference type="Gene3D" id="3.30.70.20">
    <property type="match status" value="2"/>
</dbReference>
<evidence type="ECO:0000313" key="9">
    <source>
        <dbReference type="EMBL" id="NBI33985.1"/>
    </source>
</evidence>
<gene>
    <name evidence="9" type="ORF">D1639_02825</name>
</gene>
<evidence type="ECO:0000256" key="5">
    <source>
        <dbReference type="ARBA" id="ARBA00022982"/>
    </source>
</evidence>
<dbReference type="SUPFAM" id="SSF54862">
    <property type="entry name" value="4Fe-4S ferredoxins"/>
    <property type="match status" value="1"/>
</dbReference>
<keyword evidence="7" id="KW-0411">Iron-sulfur</keyword>
<dbReference type="Pfam" id="PF13247">
    <property type="entry name" value="Fer4_11"/>
    <property type="match status" value="2"/>
</dbReference>
<evidence type="ECO:0000256" key="1">
    <source>
        <dbReference type="ARBA" id="ARBA00001966"/>
    </source>
</evidence>
<dbReference type="GO" id="GO:0009055">
    <property type="term" value="F:electron transfer activity"/>
    <property type="evidence" value="ECO:0007669"/>
    <property type="project" value="InterPro"/>
</dbReference>
<comment type="cofactor">
    <cofactor evidence="1">
        <name>[4Fe-4S] cluster</name>
        <dbReference type="ChEBI" id="CHEBI:49883"/>
    </cofactor>
</comment>
<feature type="domain" description="4Fe-4S ferredoxin-type" evidence="8">
    <location>
        <begin position="4"/>
        <end position="33"/>
    </location>
</feature>
<dbReference type="GO" id="GO:0046872">
    <property type="term" value="F:metal ion binding"/>
    <property type="evidence" value="ECO:0007669"/>
    <property type="project" value="UniProtKB-KW"/>
</dbReference>
<dbReference type="InterPro" id="IPR000813">
    <property type="entry name" value="7Fe_ferredoxin"/>
</dbReference>
<dbReference type="PANTHER" id="PTHR43177:SF3">
    <property type="entry name" value="PROTEIN NRFC HOMOLOG"/>
    <property type="match status" value="1"/>
</dbReference>
<protein>
    <submittedName>
        <fullName evidence="9">4Fe-4S dicluster domain-containing protein</fullName>
    </submittedName>
</protein>
<keyword evidence="2" id="KW-0813">Transport</keyword>
<evidence type="ECO:0000256" key="3">
    <source>
        <dbReference type="ARBA" id="ARBA00022485"/>
    </source>
</evidence>
<keyword evidence="4" id="KW-0479">Metal-binding</keyword>
<feature type="domain" description="4Fe-4S ferredoxin-type" evidence="8">
    <location>
        <begin position="91"/>
        <end position="120"/>
    </location>
</feature>
<evidence type="ECO:0000256" key="7">
    <source>
        <dbReference type="ARBA" id="ARBA00023014"/>
    </source>
</evidence>
<sequence length="208" mass="22543">MTHYGMAIDVKRCIACSACVTGCKVENNLPQNMWWNKVVNVGGETPDSPSGTYAARDLKMESYTLSCQHCENPACVEVCPTQASYKDAETGIVLVDNSKCIGCGICQQACPYGVRVLQEGEPVYYADFGFGAANAPVHEKGTMEKCTFCYHRVVEGDVPFCVEVCPGRARTFGDLDDPASDISKLIASRTVEQLETDAGTNPSVFLLK</sequence>
<evidence type="ECO:0000259" key="8">
    <source>
        <dbReference type="PROSITE" id="PS51379"/>
    </source>
</evidence>
<dbReference type="InterPro" id="IPR017896">
    <property type="entry name" value="4Fe4S_Fe-S-bd"/>
</dbReference>
<keyword evidence="6" id="KW-0408">Iron</keyword>
<evidence type="ECO:0000256" key="6">
    <source>
        <dbReference type="ARBA" id="ARBA00023004"/>
    </source>
</evidence>
<dbReference type="AlphaFoldDB" id="A0A7C9N8A5"/>
<organism evidence="9">
    <name type="scientific">Muribaculaceae bacterium Z82</name>
    <dbReference type="NCBI Taxonomy" id="2304548"/>
    <lineage>
        <taxon>Bacteria</taxon>
        <taxon>Pseudomonadati</taxon>
        <taxon>Bacteroidota</taxon>
        <taxon>Bacteroidia</taxon>
        <taxon>Bacteroidales</taxon>
        <taxon>Muribaculaceae</taxon>
    </lineage>
</organism>
<feature type="domain" description="4Fe-4S ferredoxin-type" evidence="8">
    <location>
        <begin position="58"/>
        <end position="89"/>
    </location>
</feature>
<proteinExistence type="predicted"/>
<keyword evidence="3" id="KW-0004">4Fe-4S</keyword>
<dbReference type="CDD" id="cd10551">
    <property type="entry name" value="PsrB"/>
    <property type="match status" value="1"/>
</dbReference>
<name>A0A7C9N8A5_9BACT</name>
<dbReference type="InterPro" id="IPR017900">
    <property type="entry name" value="4Fe4S_Fe_S_CS"/>
</dbReference>
<dbReference type="PROSITE" id="PS51379">
    <property type="entry name" value="4FE4S_FER_2"/>
    <property type="match status" value="3"/>
</dbReference>
<dbReference type="EMBL" id="QWKH01000010">
    <property type="protein sequence ID" value="NBI33985.1"/>
    <property type="molecule type" value="Genomic_DNA"/>
</dbReference>
<dbReference type="PROSITE" id="PS00198">
    <property type="entry name" value="4FE4S_FER_1"/>
    <property type="match status" value="1"/>
</dbReference>
<comment type="caution">
    <text evidence="9">The sequence shown here is derived from an EMBL/GenBank/DDBJ whole genome shotgun (WGS) entry which is preliminary data.</text>
</comment>
<reference evidence="9" key="1">
    <citation type="submission" date="2018-08" db="EMBL/GenBank/DDBJ databases">
        <title>Murine metabolic-syndrome-specific gut microbial biobank.</title>
        <authorList>
            <person name="Liu C."/>
        </authorList>
    </citation>
    <scope>NUCLEOTIDE SEQUENCE [LARGE SCALE GENOMIC DNA]</scope>
    <source>
        <strain evidence="9">Z82</strain>
    </source>
</reference>
<dbReference type="PANTHER" id="PTHR43177">
    <property type="entry name" value="PROTEIN NRFC"/>
    <property type="match status" value="1"/>
</dbReference>
<evidence type="ECO:0000256" key="4">
    <source>
        <dbReference type="ARBA" id="ARBA00022723"/>
    </source>
</evidence>
<evidence type="ECO:0000256" key="2">
    <source>
        <dbReference type="ARBA" id="ARBA00022448"/>
    </source>
</evidence>
<dbReference type="GO" id="GO:0051539">
    <property type="term" value="F:4 iron, 4 sulfur cluster binding"/>
    <property type="evidence" value="ECO:0007669"/>
    <property type="project" value="UniProtKB-KW"/>
</dbReference>